<dbReference type="InterPro" id="IPR044298">
    <property type="entry name" value="MIG/MutY"/>
</dbReference>
<dbReference type="Proteomes" id="UP000596074">
    <property type="component" value="Chromosome"/>
</dbReference>
<dbReference type="Pfam" id="PF14815">
    <property type="entry name" value="NUDIX_4"/>
    <property type="match status" value="1"/>
</dbReference>
<gene>
    <name evidence="16" type="primary">mutY</name>
    <name evidence="16" type="ORF">GJQ55_11930</name>
</gene>
<dbReference type="GO" id="GO:0035485">
    <property type="term" value="F:adenine/guanine mispair binding"/>
    <property type="evidence" value="ECO:0007669"/>
    <property type="project" value="TreeGrafter"/>
</dbReference>
<dbReference type="NCBIfam" id="TIGR01084">
    <property type="entry name" value="mutY"/>
    <property type="match status" value="1"/>
</dbReference>
<dbReference type="InterPro" id="IPR029119">
    <property type="entry name" value="MutY_C"/>
</dbReference>
<keyword evidence="13 14" id="KW-0326">Glycosidase</keyword>
<evidence type="ECO:0000256" key="9">
    <source>
        <dbReference type="ARBA" id="ARBA00022801"/>
    </source>
</evidence>
<proteinExistence type="inferred from homology"/>
<dbReference type="AlphaFoldDB" id="A0A9X7YPD7"/>
<dbReference type="GO" id="GO:0051539">
    <property type="term" value="F:4 iron, 4 sulfur cluster binding"/>
    <property type="evidence" value="ECO:0007669"/>
    <property type="project" value="UniProtKB-UniRule"/>
</dbReference>
<feature type="domain" description="HhH-GPD" evidence="15">
    <location>
        <begin position="39"/>
        <end position="190"/>
    </location>
</feature>
<evidence type="ECO:0000256" key="13">
    <source>
        <dbReference type="ARBA" id="ARBA00023295"/>
    </source>
</evidence>
<accession>A0A9X7YPD7</accession>
<evidence type="ECO:0000256" key="14">
    <source>
        <dbReference type="RuleBase" id="RU365096"/>
    </source>
</evidence>
<comment type="cofactor">
    <cofactor evidence="14">
        <name>[4Fe-4S] cluster</name>
        <dbReference type="ChEBI" id="CHEBI:49883"/>
    </cofactor>
    <text evidence="14">Binds 1 [4Fe-4S] cluster.</text>
</comment>
<evidence type="ECO:0000256" key="12">
    <source>
        <dbReference type="ARBA" id="ARBA00023204"/>
    </source>
</evidence>
<dbReference type="InterPro" id="IPR004036">
    <property type="entry name" value="Endonuclease-III-like_CS2"/>
</dbReference>
<evidence type="ECO:0000256" key="11">
    <source>
        <dbReference type="ARBA" id="ARBA00023014"/>
    </source>
</evidence>
<dbReference type="CDD" id="cd00056">
    <property type="entry name" value="ENDO3c"/>
    <property type="match status" value="1"/>
</dbReference>
<evidence type="ECO:0000256" key="4">
    <source>
        <dbReference type="ARBA" id="ARBA00012045"/>
    </source>
</evidence>
<keyword evidence="8 14" id="KW-0227">DNA damage</keyword>
<organism evidence="16 17">
    <name type="scientific">Venatoribacter cucullus</name>
    <dbReference type="NCBI Taxonomy" id="2661630"/>
    <lineage>
        <taxon>Bacteria</taxon>
        <taxon>Pseudomonadati</taxon>
        <taxon>Pseudomonadota</taxon>
        <taxon>Gammaproteobacteria</taxon>
        <taxon>Oceanospirillales</taxon>
        <taxon>Oceanospirillaceae</taxon>
        <taxon>Venatoribacter</taxon>
    </lineage>
</organism>
<dbReference type="Pfam" id="PF00730">
    <property type="entry name" value="HhH-GPD"/>
    <property type="match status" value="1"/>
</dbReference>
<evidence type="ECO:0000259" key="15">
    <source>
        <dbReference type="SMART" id="SM00478"/>
    </source>
</evidence>
<dbReference type="InterPro" id="IPR003651">
    <property type="entry name" value="Endonuclease3_FeS-loop_motif"/>
</dbReference>
<dbReference type="SUPFAM" id="SSF48150">
    <property type="entry name" value="DNA-glycosylase"/>
    <property type="match status" value="1"/>
</dbReference>
<dbReference type="InterPro" id="IPR023170">
    <property type="entry name" value="HhH_base_excis_C"/>
</dbReference>
<evidence type="ECO:0000256" key="6">
    <source>
        <dbReference type="ARBA" id="ARBA00022485"/>
    </source>
</evidence>
<dbReference type="InterPro" id="IPR004035">
    <property type="entry name" value="Endouclease-III_FeS-bd_BS"/>
</dbReference>
<dbReference type="InterPro" id="IPR011257">
    <property type="entry name" value="DNA_glycosylase"/>
</dbReference>
<evidence type="ECO:0000256" key="1">
    <source>
        <dbReference type="ARBA" id="ARBA00000843"/>
    </source>
</evidence>
<dbReference type="GO" id="GO:0000701">
    <property type="term" value="F:purine-specific mismatch base pair DNA N-glycosylase activity"/>
    <property type="evidence" value="ECO:0007669"/>
    <property type="project" value="UniProtKB-EC"/>
</dbReference>
<dbReference type="PROSITE" id="PS00764">
    <property type="entry name" value="ENDONUCLEASE_III_1"/>
    <property type="match status" value="1"/>
</dbReference>
<name>A0A9X7YPD7_9GAMM</name>
<dbReference type="CDD" id="cd03431">
    <property type="entry name" value="NUDIX_DNA_Glycosylase_C-MutY"/>
    <property type="match status" value="1"/>
</dbReference>
<keyword evidence="10 14" id="KW-0408">Iron</keyword>
<dbReference type="PANTHER" id="PTHR42944:SF1">
    <property type="entry name" value="ADENINE DNA GLYCOSYLASE"/>
    <property type="match status" value="1"/>
</dbReference>
<dbReference type="RefSeq" id="WP_228345202.1">
    <property type="nucleotide sequence ID" value="NZ_CP046056.1"/>
</dbReference>
<reference evidence="16 17" key="1">
    <citation type="submission" date="2019-11" db="EMBL/GenBank/DDBJ databases">
        <title>Venatorbacter sp. nov. a predator of Campylobacter and other Gram-negative bacteria.</title>
        <authorList>
            <person name="Saeedi A."/>
            <person name="Cummings N.J."/>
            <person name="Connerton I.F."/>
            <person name="Connerton P.L."/>
        </authorList>
    </citation>
    <scope>NUCLEOTIDE SEQUENCE [LARGE SCALE GENOMIC DNA]</scope>
    <source>
        <strain evidence="16">XL5</strain>
    </source>
</reference>
<dbReference type="SUPFAM" id="SSF55811">
    <property type="entry name" value="Nudix"/>
    <property type="match status" value="1"/>
</dbReference>
<comment type="function">
    <text evidence="2">Adenine glycosylase active on G-A mispairs. MutY also corrects error-prone DNA synthesis past GO lesions which are due to the oxidatively damaged form of guanine: 7,8-dihydro-8-oxoguanine (8-oxo-dGTP).</text>
</comment>
<dbReference type="SMART" id="SM00478">
    <property type="entry name" value="ENDO3c"/>
    <property type="match status" value="1"/>
</dbReference>
<dbReference type="InterPro" id="IPR005760">
    <property type="entry name" value="A/G_AdeGlyc_MutY"/>
</dbReference>
<evidence type="ECO:0000256" key="2">
    <source>
        <dbReference type="ARBA" id="ARBA00002933"/>
    </source>
</evidence>
<keyword evidence="9" id="KW-0378">Hydrolase</keyword>
<dbReference type="NCBIfam" id="NF008132">
    <property type="entry name" value="PRK10880.1"/>
    <property type="match status" value="1"/>
</dbReference>
<dbReference type="InterPro" id="IPR015797">
    <property type="entry name" value="NUDIX_hydrolase-like_dom_sf"/>
</dbReference>
<dbReference type="Pfam" id="PF00633">
    <property type="entry name" value="HHH"/>
    <property type="match status" value="1"/>
</dbReference>
<dbReference type="InterPro" id="IPR000445">
    <property type="entry name" value="HhH_motif"/>
</dbReference>
<dbReference type="GO" id="GO:0006284">
    <property type="term" value="P:base-excision repair"/>
    <property type="evidence" value="ECO:0007669"/>
    <property type="project" value="UniProtKB-UniRule"/>
</dbReference>
<dbReference type="EMBL" id="CP046056">
    <property type="protein sequence ID" value="QQD25138.1"/>
    <property type="molecule type" value="Genomic_DNA"/>
</dbReference>
<keyword evidence="11" id="KW-0411">Iron-sulfur</keyword>
<dbReference type="Gene3D" id="1.10.340.30">
    <property type="entry name" value="Hypothetical protein, domain 2"/>
    <property type="match status" value="1"/>
</dbReference>
<dbReference type="Gene3D" id="1.10.1670.10">
    <property type="entry name" value="Helix-hairpin-Helix base-excision DNA repair enzymes (C-terminal)"/>
    <property type="match status" value="1"/>
</dbReference>
<keyword evidence="12" id="KW-0234">DNA repair</keyword>
<dbReference type="EC" id="3.2.2.31" evidence="4 14"/>
<dbReference type="Gene3D" id="3.90.79.10">
    <property type="entry name" value="Nucleoside Triphosphate Pyrophosphohydrolase"/>
    <property type="match status" value="1"/>
</dbReference>
<dbReference type="GO" id="GO:0006298">
    <property type="term" value="P:mismatch repair"/>
    <property type="evidence" value="ECO:0007669"/>
    <property type="project" value="TreeGrafter"/>
</dbReference>
<dbReference type="GO" id="GO:0046872">
    <property type="term" value="F:metal ion binding"/>
    <property type="evidence" value="ECO:0007669"/>
    <property type="project" value="UniProtKB-UniRule"/>
</dbReference>
<evidence type="ECO:0000256" key="7">
    <source>
        <dbReference type="ARBA" id="ARBA00022723"/>
    </source>
</evidence>
<evidence type="ECO:0000256" key="3">
    <source>
        <dbReference type="ARBA" id="ARBA00008343"/>
    </source>
</evidence>
<keyword evidence="7" id="KW-0479">Metal-binding</keyword>
<comment type="similarity">
    <text evidence="3 14">Belongs to the Nth/MutY family.</text>
</comment>
<dbReference type="KEGG" id="vcw:GJQ55_11930"/>
<dbReference type="Pfam" id="PF10576">
    <property type="entry name" value="EndIII_4Fe-2S"/>
    <property type="match status" value="1"/>
</dbReference>
<evidence type="ECO:0000256" key="5">
    <source>
        <dbReference type="ARBA" id="ARBA00022023"/>
    </source>
</evidence>
<keyword evidence="17" id="KW-1185">Reference proteome</keyword>
<evidence type="ECO:0000313" key="17">
    <source>
        <dbReference type="Proteomes" id="UP000596074"/>
    </source>
</evidence>
<dbReference type="PROSITE" id="PS01155">
    <property type="entry name" value="ENDONUCLEASE_III_2"/>
    <property type="match status" value="1"/>
</dbReference>
<evidence type="ECO:0000256" key="10">
    <source>
        <dbReference type="ARBA" id="ARBA00023004"/>
    </source>
</evidence>
<evidence type="ECO:0000313" key="16">
    <source>
        <dbReference type="EMBL" id="QQD25138.1"/>
    </source>
</evidence>
<dbReference type="InterPro" id="IPR003265">
    <property type="entry name" value="HhH-GPD_domain"/>
</dbReference>
<dbReference type="FunFam" id="1.10.340.30:FF:000002">
    <property type="entry name" value="Adenine DNA glycosylase"/>
    <property type="match status" value="1"/>
</dbReference>
<dbReference type="PANTHER" id="PTHR42944">
    <property type="entry name" value="ADENINE DNA GLYCOSYLASE"/>
    <property type="match status" value="1"/>
</dbReference>
<dbReference type="GO" id="GO:0032357">
    <property type="term" value="F:oxidized purine DNA binding"/>
    <property type="evidence" value="ECO:0007669"/>
    <property type="project" value="TreeGrafter"/>
</dbReference>
<comment type="catalytic activity">
    <reaction evidence="1 14">
        <text>Hydrolyzes free adenine bases from 7,8-dihydro-8-oxoguanine:adenine mismatched double-stranded DNA, leaving an apurinic site.</text>
        <dbReference type="EC" id="3.2.2.31"/>
    </reaction>
</comment>
<keyword evidence="6" id="KW-0004">4Fe-4S</keyword>
<evidence type="ECO:0000256" key="8">
    <source>
        <dbReference type="ARBA" id="ARBA00022763"/>
    </source>
</evidence>
<sequence>MTAQLFSKAVLDWYEQYGRKNLPWQQQISPYRVWVSEIMLQQTQVTTVIPYFERFMQRFPDVFSLSTAKQDEVLHLWTGLGYYARGRNLHACAKTIVNEYNGLFPHSVEQLSELPGIGRSTAAAIASISMGIHAPILDGNVKRVLTRCFAVPGWPGDGQVQKRLWSLAEELTPNHSSRQYTQAMMDLGATLCTRSKPACGICPLQPQCLGLKTGNPTQFPNSKPKKAKPEKHTILIMISNPAGEYFLQQRPQQGIWGGLWSFPEGTDRQAARLMVQRLLPGTEALEQELPPFRHTFSHYHLHIQPVVFRLQRHLATVQETDNPNHCWYNPVSPDNIGLAAPVKMLLQQQSTEEYP</sequence>
<dbReference type="GO" id="GO:0034039">
    <property type="term" value="F:8-oxo-7,8-dihydroguanine DNA N-glycosylase activity"/>
    <property type="evidence" value="ECO:0007669"/>
    <property type="project" value="TreeGrafter"/>
</dbReference>
<protein>
    <recommendedName>
        <fullName evidence="5 14">Adenine DNA glycosylase</fullName>
        <ecNumber evidence="4 14">3.2.2.31</ecNumber>
    </recommendedName>
</protein>